<keyword evidence="3" id="KW-1185">Reference proteome</keyword>
<feature type="signal peptide" evidence="1">
    <location>
        <begin position="1"/>
        <end position="24"/>
    </location>
</feature>
<evidence type="ECO:0000256" key="1">
    <source>
        <dbReference type="SAM" id="SignalP"/>
    </source>
</evidence>
<dbReference type="AlphaFoldDB" id="A0AA41QK77"/>
<dbReference type="RefSeq" id="WP_236091331.1">
    <property type="nucleotide sequence ID" value="NZ_JAKGSG010000064.1"/>
</dbReference>
<accession>A0AA41QK77</accession>
<name>A0AA41QK77_9MICO</name>
<comment type="caution">
    <text evidence="2">The sequence shown here is derived from an EMBL/GenBank/DDBJ whole genome shotgun (WGS) entry which is preliminary data.</text>
</comment>
<evidence type="ECO:0000313" key="3">
    <source>
        <dbReference type="Proteomes" id="UP001165405"/>
    </source>
</evidence>
<reference evidence="2" key="1">
    <citation type="submission" date="2022-01" db="EMBL/GenBank/DDBJ databases">
        <title>Antribacter sp. nov., isolated from Guizhou of China.</title>
        <authorList>
            <person name="Chengliang C."/>
            <person name="Ya Z."/>
        </authorList>
    </citation>
    <scope>NUCLEOTIDE SEQUENCE</scope>
    <source>
        <strain evidence="2">KLBMP 9083</strain>
    </source>
</reference>
<dbReference type="Proteomes" id="UP001165405">
    <property type="component" value="Unassembled WGS sequence"/>
</dbReference>
<keyword evidence="1" id="KW-0732">Signal</keyword>
<proteinExistence type="predicted"/>
<feature type="chain" id="PRO_5041327617" evidence="1">
    <location>
        <begin position="25"/>
        <end position="215"/>
    </location>
</feature>
<sequence>MSTLKRALAAVATVALTGSLTVAAATPAAAVWYEDGVFALRYTDELWQVDIATDSAYPLTYTDWEALGFPAPKPARTDYVKYPWSPTVYAVTIFGDEREEWHWESITYEQWARAGFPAPRNAGWIEGSYYYQWATSDELFVVAPDETIHKLTFAEWAASGFEQPERYENEGFINFPLEPRHILYSSNLDARSIDYLTYSEWEAFGFPTPRLATDW</sequence>
<organism evidence="2 3">
    <name type="scientific">Antribacter soli</name>
    <dbReference type="NCBI Taxonomy" id="2910976"/>
    <lineage>
        <taxon>Bacteria</taxon>
        <taxon>Bacillati</taxon>
        <taxon>Actinomycetota</taxon>
        <taxon>Actinomycetes</taxon>
        <taxon>Micrococcales</taxon>
        <taxon>Promicromonosporaceae</taxon>
        <taxon>Antribacter</taxon>
    </lineage>
</organism>
<gene>
    <name evidence="2" type="ORF">L1785_21655</name>
</gene>
<evidence type="ECO:0000313" key="2">
    <source>
        <dbReference type="EMBL" id="MCF4123579.1"/>
    </source>
</evidence>
<protein>
    <submittedName>
        <fullName evidence="2">Uncharacterized protein</fullName>
    </submittedName>
</protein>
<dbReference type="EMBL" id="JAKGSG010000064">
    <property type="protein sequence ID" value="MCF4123579.1"/>
    <property type="molecule type" value="Genomic_DNA"/>
</dbReference>